<dbReference type="OrthoDB" id="18453at2759"/>
<feature type="compositionally biased region" description="Low complexity" evidence="11">
    <location>
        <begin position="1"/>
        <end position="26"/>
    </location>
</feature>
<organism evidence="12 13">
    <name type="scientific">Ophiostoma piceae (strain UAMH 11346)</name>
    <name type="common">Sap stain fungus</name>
    <dbReference type="NCBI Taxonomy" id="1262450"/>
    <lineage>
        <taxon>Eukaryota</taxon>
        <taxon>Fungi</taxon>
        <taxon>Dikarya</taxon>
        <taxon>Ascomycota</taxon>
        <taxon>Pezizomycotina</taxon>
        <taxon>Sordariomycetes</taxon>
        <taxon>Sordariomycetidae</taxon>
        <taxon>Ophiostomatales</taxon>
        <taxon>Ophiostomataceae</taxon>
        <taxon>Ophiostoma</taxon>
    </lineage>
</organism>
<dbReference type="EMBL" id="KE148146">
    <property type="protein sequence ID" value="EPE10022.1"/>
    <property type="molecule type" value="Genomic_DNA"/>
</dbReference>
<evidence type="ECO:0000256" key="9">
    <source>
        <dbReference type="ARBA" id="ARBA00023328"/>
    </source>
</evidence>
<dbReference type="GO" id="GO:0051301">
    <property type="term" value="P:cell division"/>
    <property type="evidence" value="ECO:0007669"/>
    <property type="project" value="UniProtKB-KW"/>
</dbReference>
<dbReference type="HOGENOM" id="CLU_064565_0_0_1"/>
<keyword evidence="5" id="KW-0498">Mitosis</keyword>
<dbReference type="GO" id="GO:0007059">
    <property type="term" value="P:chromosome segregation"/>
    <property type="evidence" value="ECO:0007669"/>
    <property type="project" value="TreeGrafter"/>
</dbReference>
<name>S3CAU2_OPHP1</name>
<dbReference type="PANTHER" id="PTHR15459">
    <property type="entry name" value="POLYAMINE-MODULATED FACTOR 1"/>
    <property type="match status" value="1"/>
</dbReference>
<accession>S3CAU2</accession>
<keyword evidence="4" id="KW-0132">Cell division</keyword>
<evidence type="ECO:0000256" key="6">
    <source>
        <dbReference type="ARBA" id="ARBA00022838"/>
    </source>
</evidence>
<evidence type="ECO:0000256" key="10">
    <source>
        <dbReference type="SAM" id="Coils"/>
    </source>
</evidence>
<dbReference type="GO" id="GO:0000444">
    <property type="term" value="C:MIS12/MIND type complex"/>
    <property type="evidence" value="ECO:0007669"/>
    <property type="project" value="InterPro"/>
</dbReference>
<evidence type="ECO:0000313" key="13">
    <source>
        <dbReference type="Proteomes" id="UP000016923"/>
    </source>
</evidence>
<evidence type="ECO:0000256" key="1">
    <source>
        <dbReference type="ARBA" id="ARBA00004123"/>
    </source>
</evidence>
<evidence type="ECO:0000256" key="2">
    <source>
        <dbReference type="ARBA" id="ARBA00004629"/>
    </source>
</evidence>
<keyword evidence="8" id="KW-0131">Cell cycle</keyword>
<proteinExistence type="predicted"/>
<dbReference type="eggNOG" id="ENOG502S9JT">
    <property type="taxonomic scope" value="Eukaryota"/>
</dbReference>
<evidence type="ECO:0000313" key="12">
    <source>
        <dbReference type="EMBL" id="EPE10022.1"/>
    </source>
</evidence>
<keyword evidence="3" id="KW-0158">Chromosome</keyword>
<feature type="coiled-coil region" evidence="10">
    <location>
        <begin position="195"/>
        <end position="224"/>
    </location>
</feature>
<evidence type="ECO:0000256" key="7">
    <source>
        <dbReference type="ARBA" id="ARBA00023242"/>
    </source>
</evidence>
<dbReference type="InterPro" id="IPR007128">
    <property type="entry name" value="PMF1/Nnf1"/>
</dbReference>
<evidence type="ECO:0000256" key="3">
    <source>
        <dbReference type="ARBA" id="ARBA00022454"/>
    </source>
</evidence>
<dbReference type="PANTHER" id="PTHR15459:SF3">
    <property type="entry name" value="POLYAMINE-MODULATED FACTOR 1"/>
    <property type="match status" value="1"/>
</dbReference>
<feature type="compositionally biased region" description="Pro residues" evidence="11">
    <location>
        <begin position="53"/>
        <end position="62"/>
    </location>
</feature>
<dbReference type="VEuPathDB" id="FungiDB:F503_05117"/>
<dbReference type="OMA" id="QGQMVDK"/>
<reference evidence="12 13" key="1">
    <citation type="journal article" date="2013" name="BMC Genomics">
        <title>The genome and transcriptome of the pine saprophyte Ophiostoma piceae, and a comparison with the bark beetle-associated pine pathogen Grosmannia clavigera.</title>
        <authorList>
            <person name="Haridas S."/>
            <person name="Wang Y."/>
            <person name="Lim L."/>
            <person name="Massoumi Alamouti S."/>
            <person name="Jackman S."/>
            <person name="Docking R."/>
            <person name="Robertson G."/>
            <person name="Birol I."/>
            <person name="Bohlmann J."/>
            <person name="Breuil C."/>
        </authorList>
    </citation>
    <scope>NUCLEOTIDE SEQUENCE [LARGE SCALE GENOMIC DNA]</scope>
    <source>
        <strain evidence="12 13">UAMH 11346</strain>
    </source>
</reference>
<dbReference type="Pfam" id="PF03980">
    <property type="entry name" value="Nnf1"/>
    <property type="match status" value="1"/>
</dbReference>
<dbReference type="Proteomes" id="UP000016923">
    <property type="component" value="Unassembled WGS sequence"/>
</dbReference>
<evidence type="ECO:0000256" key="5">
    <source>
        <dbReference type="ARBA" id="ARBA00022776"/>
    </source>
</evidence>
<evidence type="ECO:0000256" key="11">
    <source>
        <dbReference type="SAM" id="MobiDB-lite"/>
    </source>
</evidence>
<evidence type="ECO:0000256" key="8">
    <source>
        <dbReference type="ARBA" id="ARBA00023306"/>
    </source>
</evidence>
<evidence type="ECO:0000256" key="4">
    <source>
        <dbReference type="ARBA" id="ARBA00022618"/>
    </source>
</evidence>
<feature type="region of interest" description="Disordered" evidence="11">
    <location>
        <begin position="1"/>
        <end position="67"/>
    </location>
</feature>
<dbReference type="GO" id="GO:0005634">
    <property type="term" value="C:nucleus"/>
    <property type="evidence" value="ECO:0007669"/>
    <property type="project" value="UniProtKB-SubCell"/>
</dbReference>
<keyword evidence="13" id="KW-1185">Reference proteome</keyword>
<feature type="coiled-coil region" evidence="10">
    <location>
        <begin position="128"/>
        <end position="155"/>
    </location>
</feature>
<comment type="subcellular location">
    <subcellularLocation>
        <location evidence="2">Chromosome</location>
        <location evidence="2">Centromere</location>
        <location evidence="2">Kinetochore</location>
    </subcellularLocation>
    <subcellularLocation>
        <location evidence="1">Nucleus</location>
    </subcellularLocation>
</comment>
<keyword evidence="10" id="KW-0175">Coiled coil</keyword>
<gene>
    <name evidence="12" type="ORF">F503_05117</name>
</gene>
<sequence length="277" mass="29138">MATTDATAASSDVDMTATSATTQTAAKGDDEAMADAPPSEQIGAGDASQPEKSAPPPPPPAGPRAGRLQDLFRSSLQHTLTKISWENFAACYPTAAARNPVTLQAVHRAMVERLRELCASEFAVVLRNRDVVRRLNELEVLAADARKRREEASSSGAATPLVRPPHTLPSETVLAAHLKPQRRAQRQVLEERLAAVQAENAAKFAQLAVQQAEAEQLVAALERALGDAAGAAALLDGNDGAEEGDKGKSRGAANSVPLLTELARETRIAEAEMSGNA</sequence>
<feature type="region of interest" description="Disordered" evidence="11">
    <location>
        <begin position="235"/>
        <end position="257"/>
    </location>
</feature>
<keyword evidence="9" id="KW-0137">Centromere</keyword>
<dbReference type="AlphaFoldDB" id="S3CAU2"/>
<protein>
    <submittedName>
        <fullName evidence="12">Mind kinetochore complex component</fullName>
    </submittedName>
</protein>
<keyword evidence="7" id="KW-0539">Nucleus</keyword>
<keyword evidence="6" id="KW-0995">Kinetochore</keyword>